<dbReference type="Proteomes" id="UP000249341">
    <property type="component" value="Unassembled WGS sequence"/>
</dbReference>
<dbReference type="EMBL" id="QLMJ01000019">
    <property type="protein sequence ID" value="RAK28839.1"/>
    <property type="molecule type" value="Genomic_DNA"/>
</dbReference>
<evidence type="ECO:0008006" key="3">
    <source>
        <dbReference type="Google" id="ProtNLM"/>
    </source>
</evidence>
<protein>
    <recommendedName>
        <fullName evidence="3">PIN domain-containing protein</fullName>
    </recommendedName>
</protein>
<evidence type="ECO:0000313" key="1">
    <source>
        <dbReference type="EMBL" id="RAK28839.1"/>
    </source>
</evidence>
<reference evidence="1 2" key="1">
    <citation type="submission" date="2018-06" db="EMBL/GenBank/DDBJ databases">
        <title>Genomic Encyclopedia of Type Strains, Phase III (KMG-III): the genomes of soil and plant-associated and newly described type strains.</title>
        <authorList>
            <person name="Whitman W."/>
        </authorList>
    </citation>
    <scope>NUCLEOTIDE SEQUENCE [LARGE SCALE GENOMIC DNA]</scope>
    <source>
        <strain evidence="1 2">CGMCC 4.7090</strain>
    </source>
</reference>
<accession>A0A327ZAP2</accession>
<proteinExistence type="predicted"/>
<gene>
    <name evidence="1" type="ORF">B0I29_119177</name>
</gene>
<dbReference type="RefSeq" id="WP_111653282.1">
    <property type="nucleotide sequence ID" value="NZ_JACHWI010000001.1"/>
</dbReference>
<keyword evidence="2" id="KW-1185">Reference proteome</keyword>
<name>A0A327ZAP2_9ACTN</name>
<evidence type="ECO:0000313" key="2">
    <source>
        <dbReference type="Proteomes" id="UP000249341"/>
    </source>
</evidence>
<dbReference type="AlphaFoldDB" id="A0A327ZAP2"/>
<sequence>MTGPQPPHILDASAVVEFFAGDPTLTMLLEVAAAGEVMLTLPALAVAEAQAALRLPLSTWYHLFGFPGIHEQQLTWNGAVEAGEIAAPRLEHHPMQPALIGPLMVGQMVAEATAMSAVIVTRIPEAYGAYRVSLLAL</sequence>
<organism evidence="1 2">
    <name type="scientific">Actinoplanes lutulentus</name>
    <dbReference type="NCBI Taxonomy" id="1287878"/>
    <lineage>
        <taxon>Bacteria</taxon>
        <taxon>Bacillati</taxon>
        <taxon>Actinomycetota</taxon>
        <taxon>Actinomycetes</taxon>
        <taxon>Micromonosporales</taxon>
        <taxon>Micromonosporaceae</taxon>
        <taxon>Actinoplanes</taxon>
    </lineage>
</organism>
<comment type="caution">
    <text evidence="1">The sequence shown here is derived from an EMBL/GenBank/DDBJ whole genome shotgun (WGS) entry which is preliminary data.</text>
</comment>
<dbReference type="OrthoDB" id="3294692at2"/>